<proteinExistence type="predicted"/>
<dbReference type="Proteomes" id="UP000799640">
    <property type="component" value="Unassembled WGS sequence"/>
</dbReference>
<evidence type="ECO:0000313" key="1">
    <source>
        <dbReference type="EMBL" id="KAF2399676.1"/>
    </source>
</evidence>
<evidence type="ECO:0000313" key="2">
    <source>
        <dbReference type="Proteomes" id="UP000799640"/>
    </source>
</evidence>
<accession>A0A6G1HUY0</accession>
<reference evidence="1" key="1">
    <citation type="journal article" date="2020" name="Stud. Mycol.">
        <title>101 Dothideomycetes genomes: a test case for predicting lifestyles and emergence of pathogens.</title>
        <authorList>
            <person name="Haridas S."/>
            <person name="Albert R."/>
            <person name="Binder M."/>
            <person name="Bloem J."/>
            <person name="Labutti K."/>
            <person name="Salamov A."/>
            <person name="Andreopoulos B."/>
            <person name="Baker S."/>
            <person name="Barry K."/>
            <person name="Bills G."/>
            <person name="Bluhm B."/>
            <person name="Cannon C."/>
            <person name="Castanera R."/>
            <person name="Culley D."/>
            <person name="Daum C."/>
            <person name="Ezra D."/>
            <person name="Gonzalez J."/>
            <person name="Henrissat B."/>
            <person name="Kuo A."/>
            <person name="Liang C."/>
            <person name="Lipzen A."/>
            <person name="Lutzoni F."/>
            <person name="Magnuson J."/>
            <person name="Mondo S."/>
            <person name="Nolan M."/>
            <person name="Ohm R."/>
            <person name="Pangilinan J."/>
            <person name="Park H.-J."/>
            <person name="Ramirez L."/>
            <person name="Alfaro M."/>
            <person name="Sun H."/>
            <person name="Tritt A."/>
            <person name="Yoshinaga Y."/>
            <person name="Zwiers L.-H."/>
            <person name="Turgeon B."/>
            <person name="Goodwin S."/>
            <person name="Spatafora J."/>
            <person name="Crous P."/>
            <person name="Grigoriev I."/>
        </authorList>
    </citation>
    <scope>NUCLEOTIDE SEQUENCE</scope>
    <source>
        <strain evidence="1">CBS 262.69</strain>
    </source>
</reference>
<dbReference type="AlphaFoldDB" id="A0A6G1HUY0"/>
<keyword evidence="2" id="KW-1185">Reference proteome</keyword>
<organism evidence="1 2">
    <name type="scientific">Trichodelitschia bisporula</name>
    <dbReference type="NCBI Taxonomy" id="703511"/>
    <lineage>
        <taxon>Eukaryota</taxon>
        <taxon>Fungi</taxon>
        <taxon>Dikarya</taxon>
        <taxon>Ascomycota</taxon>
        <taxon>Pezizomycotina</taxon>
        <taxon>Dothideomycetes</taxon>
        <taxon>Dothideomycetes incertae sedis</taxon>
        <taxon>Phaeotrichales</taxon>
        <taxon>Phaeotrichaceae</taxon>
        <taxon>Trichodelitschia</taxon>
    </lineage>
</organism>
<gene>
    <name evidence="1" type="ORF">EJ06DRAFT_61835</name>
</gene>
<protein>
    <submittedName>
        <fullName evidence="1">Uncharacterized protein</fullName>
    </submittedName>
</protein>
<name>A0A6G1HUY0_9PEZI</name>
<dbReference type="EMBL" id="ML996697">
    <property type="protein sequence ID" value="KAF2399676.1"/>
    <property type="molecule type" value="Genomic_DNA"/>
</dbReference>
<sequence>MINPEQSAPKPGLWLSTDQNCNTLRTLGHPNISLAPRPPQLANYVLPSSTSNVHWRSTARAGYGLDLRASNLTPRPMFSLNTSPLPPRTLSPNPLACAAAANRPSELFRKKQSCKGQHRAGLPPRSASCIPIYASITPPSTPISGIQFILPQLSCSSPQSAWSMHAQCA</sequence>